<dbReference type="EMBL" id="JAACXV010014340">
    <property type="protein sequence ID" value="KAF7268142.1"/>
    <property type="molecule type" value="Genomic_DNA"/>
</dbReference>
<dbReference type="AlphaFoldDB" id="A0A834HSW0"/>
<gene>
    <name evidence="1" type="ORF">GWI33_018685</name>
</gene>
<evidence type="ECO:0000313" key="1">
    <source>
        <dbReference type="EMBL" id="KAF7268142.1"/>
    </source>
</evidence>
<reference evidence="1" key="1">
    <citation type="submission" date="2020-08" db="EMBL/GenBank/DDBJ databases">
        <title>Genome sequencing and assembly of the red palm weevil Rhynchophorus ferrugineus.</title>
        <authorList>
            <person name="Dias G.B."/>
            <person name="Bergman C.M."/>
            <person name="Manee M."/>
        </authorList>
    </citation>
    <scope>NUCLEOTIDE SEQUENCE</scope>
    <source>
        <strain evidence="1">AA-2017</strain>
        <tissue evidence="1">Whole larva</tissue>
    </source>
</reference>
<dbReference type="Proteomes" id="UP000625711">
    <property type="component" value="Unassembled WGS sequence"/>
</dbReference>
<proteinExistence type="predicted"/>
<comment type="caution">
    <text evidence="1">The sequence shown here is derived from an EMBL/GenBank/DDBJ whole genome shotgun (WGS) entry which is preliminary data.</text>
</comment>
<sequence length="48" mass="5487">SKCQGPRPYAAFSFIDQADMDMENVNKYCSAISLFDESRPRSIKDIQL</sequence>
<keyword evidence="2" id="KW-1185">Reference proteome</keyword>
<organism evidence="1 2">
    <name type="scientific">Rhynchophorus ferrugineus</name>
    <name type="common">Red palm weevil</name>
    <name type="synonym">Curculio ferrugineus</name>
    <dbReference type="NCBI Taxonomy" id="354439"/>
    <lineage>
        <taxon>Eukaryota</taxon>
        <taxon>Metazoa</taxon>
        <taxon>Ecdysozoa</taxon>
        <taxon>Arthropoda</taxon>
        <taxon>Hexapoda</taxon>
        <taxon>Insecta</taxon>
        <taxon>Pterygota</taxon>
        <taxon>Neoptera</taxon>
        <taxon>Endopterygota</taxon>
        <taxon>Coleoptera</taxon>
        <taxon>Polyphaga</taxon>
        <taxon>Cucujiformia</taxon>
        <taxon>Curculionidae</taxon>
        <taxon>Dryophthorinae</taxon>
        <taxon>Rhynchophorus</taxon>
    </lineage>
</organism>
<feature type="non-terminal residue" evidence="1">
    <location>
        <position position="1"/>
    </location>
</feature>
<protein>
    <submittedName>
        <fullName evidence="1">Uncharacterized protein</fullName>
    </submittedName>
</protein>
<evidence type="ECO:0000313" key="2">
    <source>
        <dbReference type="Proteomes" id="UP000625711"/>
    </source>
</evidence>
<name>A0A834HSW0_RHYFE</name>
<accession>A0A834HSW0</accession>